<reference evidence="1" key="1">
    <citation type="submission" date="2025-08" db="UniProtKB">
        <authorList>
            <consortium name="Ensembl"/>
        </authorList>
    </citation>
    <scope>IDENTIFICATION</scope>
</reference>
<accession>A0A672S1D1</accession>
<dbReference type="OMA" id="TLIMICE"/>
<reference evidence="1" key="2">
    <citation type="submission" date="2025-09" db="UniProtKB">
        <authorList>
            <consortium name="Ensembl"/>
        </authorList>
    </citation>
    <scope>IDENTIFICATION</scope>
</reference>
<keyword evidence="2" id="KW-1185">Reference proteome</keyword>
<dbReference type="Ensembl" id="ENSSGRT00000101338.1">
    <property type="protein sequence ID" value="ENSSGRP00000095230.1"/>
    <property type="gene ID" value="ENSSGRG00000047623.1"/>
</dbReference>
<name>A0A672S1D1_SINGR</name>
<evidence type="ECO:0000313" key="2">
    <source>
        <dbReference type="Proteomes" id="UP000472262"/>
    </source>
</evidence>
<dbReference type="Proteomes" id="UP000472262">
    <property type="component" value="Unassembled WGS sequence"/>
</dbReference>
<dbReference type="AlphaFoldDB" id="A0A672S1D1"/>
<dbReference type="InParanoid" id="A0A672S1D1"/>
<proteinExistence type="predicted"/>
<protein>
    <submittedName>
        <fullName evidence="1">Uncharacterized protein</fullName>
    </submittedName>
</protein>
<evidence type="ECO:0000313" key="1">
    <source>
        <dbReference type="Ensembl" id="ENSSGRP00000095230.1"/>
    </source>
</evidence>
<organism evidence="1 2">
    <name type="scientific">Sinocyclocheilus grahami</name>
    <name type="common">Dianchi golden-line fish</name>
    <name type="synonym">Barbus grahami</name>
    <dbReference type="NCBI Taxonomy" id="75366"/>
    <lineage>
        <taxon>Eukaryota</taxon>
        <taxon>Metazoa</taxon>
        <taxon>Chordata</taxon>
        <taxon>Craniata</taxon>
        <taxon>Vertebrata</taxon>
        <taxon>Euteleostomi</taxon>
        <taxon>Actinopterygii</taxon>
        <taxon>Neopterygii</taxon>
        <taxon>Teleostei</taxon>
        <taxon>Ostariophysi</taxon>
        <taxon>Cypriniformes</taxon>
        <taxon>Cyprinidae</taxon>
        <taxon>Cyprininae</taxon>
        <taxon>Sinocyclocheilus</taxon>
    </lineage>
</organism>
<sequence>ISITFIIIFNAPDLGGFPPSTAVSTNLIIACFSRSKALFSTNSADTLWSSLCVSRLKCSFGLIESTTKNKTYFETVN</sequence>